<keyword evidence="3" id="KW-0677">Repeat</keyword>
<dbReference type="SMART" id="SM00369">
    <property type="entry name" value="LRR_TYP"/>
    <property type="match status" value="7"/>
</dbReference>
<evidence type="ECO:0000259" key="5">
    <source>
        <dbReference type="SMART" id="SM00082"/>
    </source>
</evidence>
<dbReference type="SMART" id="SM00082">
    <property type="entry name" value="LRRCT"/>
    <property type="match status" value="1"/>
</dbReference>
<feature type="non-terminal residue" evidence="6">
    <location>
        <position position="1"/>
    </location>
</feature>
<evidence type="ECO:0000313" key="7">
    <source>
        <dbReference type="Proteomes" id="UP000292052"/>
    </source>
</evidence>
<dbReference type="Pfam" id="PF13855">
    <property type="entry name" value="LRR_8"/>
    <property type="match status" value="2"/>
</dbReference>
<protein>
    <submittedName>
        <fullName evidence="6">LRR 8 domain containing protein</fullName>
    </submittedName>
</protein>
<evidence type="ECO:0000313" key="6">
    <source>
        <dbReference type="EMBL" id="RZC36938.1"/>
    </source>
</evidence>
<reference evidence="6 7" key="1">
    <citation type="submission" date="2017-03" db="EMBL/GenBank/DDBJ databases">
        <title>Genome of the blue death feigning beetle - Asbolus verrucosus.</title>
        <authorList>
            <person name="Rider S.D."/>
        </authorList>
    </citation>
    <scope>NUCLEOTIDE SEQUENCE [LARGE SCALE GENOMIC DNA]</scope>
    <source>
        <strain evidence="6">Butters</strain>
        <tissue evidence="6">Head and leg muscle</tissue>
    </source>
</reference>
<feature type="domain" description="LRRCT" evidence="5">
    <location>
        <begin position="346"/>
        <end position="402"/>
    </location>
</feature>
<keyword evidence="2 4" id="KW-0732">Signal</keyword>
<proteinExistence type="predicted"/>
<dbReference type="Pfam" id="PF12799">
    <property type="entry name" value="LRR_4"/>
    <property type="match status" value="1"/>
</dbReference>
<comment type="caution">
    <text evidence="6">The sequence shown here is derived from an EMBL/GenBank/DDBJ whole genome shotgun (WGS) entry which is preliminary data.</text>
</comment>
<dbReference type="InterPro" id="IPR032675">
    <property type="entry name" value="LRR_dom_sf"/>
</dbReference>
<keyword evidence="7" id="KW-1185">Reference proteome</keyword>
<dbReference type="PRINTS" id="PR00019">
    <property type="entry name" value="LEURICHRPT"/>
</dbReference>
<dbReference type="InterPro" id="IPR000483">
    <property type="entry name" value="Cys-rich_flank_reg_C"/>
</dbReference>
<sequence length="421" mass="48384">LKYSLLIIILPSVIATPPPLCNFCNCDTDRANNVEVVCTGQSELYIFENIYWFDSNNRSYSYKSLTLENASFLTLDRKFPESAITQLDLSHNSIVNIEGCVFAGLEKIEILTMSHNNLRSLNCLGLETLRDLYLDHNNISSLKGGIFEKMKNLEVLDLSHNPLSQEIDDETFNAIANLIHLKVLDLSYTTIKSLSQKVMQKLKELTVLNLSGNYFTKIPKTLQHSRSLTQLYFNDNPVYNLTSKHGMTKTLSSLKIFHMSHAKRLRFMTNKALMQFPNLEEIYITNNPELYVLGKFTFCSYGRHPRNNFKCPPIKKLHLQNNKLETISDSLVQNWSQLTDLDLTNNPWSCDCENQWLVDELMPLYLHLDEEKAKSLKCAAPPEMESYTLFELYEIDAVLECPKPYFALRSVLYPYDAIVVG</sequence>
<evidence type="ECO:0000256" key="2">
    <source>
        <dbReference type="ARBA" id="ARBA00022729"/>
    </source>
</evidence>
<feature type="chain" id="PRO_5019807328" evidence="4">
    <location>
        <begin position="16"/>
        <end position="421"/>
    </location>
</feature>
<dbReference type="STRING" id="1661398.A0A482VWY4"/>
<dbReference type="SUPFAM" id="SSF52058">
    <property type="entry name" value="L domain-like"/>
    <property type="match status" value="1"/>
</dbReference>
<evidence type="ECO:0000256" key="1">
    <source>
        <dbReference type="ARBA" id="ARBA00022614"/>
    </source>
</evidence>
<dbReference type="GO" id="GO:0005886">
    <property type="term" value="C:plasma membrane"/>
    <property type="evidence" value="ECO:0007669"/>
    <property type="project" value="TreeGrafter"/>
</dbReference>
<evidence type="ECO:0000256" key="4">
    <source>
        <dbReference type="SAM" id="SignalP"/>
    </source>
</evidence>
<dbReference type="PROSITE" id="PS51450">
    <property type="entry name" value="LRR"/>
    <property type="match status" value="3"/>
</dbReference>
<accession>A0A482VWY4</accession>
<evidence type="ECO:0000256" key="3">
    <source>
        <dbReference type="ARBA" id="ARBA00022737"/>
    </source>
</evidence>
<dbReference type="Gene3D" id="3.80.10.10">
    <property type="entry name" value="Ribonuclease Inhibitor"/>
    <property type="match status" value="4"/>
</dbReference>
<dbReference type="EMBL" id="QDEB01057319">
    <property type="protein sequence ID" value="RZC36938.1"/>
    <property type="molecule type" value="Genomic_DNA"/>
</dbReference>
<dbReference type="InterPro" id="IPR003591">
    <property type="entry name" value="Leu-rich_rpt_typical-subtyp"/>
</dbReference>
<dbReference type="InterPro" id="IPR050541">
    <property type="entry name" value="LRR_TM_domain-containing"/>
</dbReference>
<keyword evidence="1" id="KW-0433">Leucine-rich repeat</keyword>
<dbReference type="OrthoDB" id="72369at2759"/>
<dbReference type="AlphaFoldDB" id="A0A482VWY4"/>
<name>A0A482VWY4_ASBVE</name>
<dbReference type="PANTHER" id="PTHR24369">
    <property type="entry name" value="ANTIGEN BSP, PUTATIVE-RELATED"/>
    <property type="match status" value="1"/>
</dbReference>
<organism evidence="6 7">
    <name type="scientific">Asbolus verrucosus</name>
    <name type="common">Desert ironclad beetle</name>
    <dbReference type="NCBI Taxonomy" id="1661398"/>
    <lineage>
        <taxon>Eukaryota</taxon>
        <taxon>Metazoa</taxon>
        <taxon>Ecdysozoa</taxon>
        <taxon>Arthropoda</taxon>
        <taxon>Hexapoda</taxon>
        <taxon>Insecta</taxon>
        <taxon>Pterygota</taxon>
        <taxon>Neoptera</taxon>
        <taxon>Endopterygota</taxon>
        <taxon>Coleoptera</taxon>
        <taxon>Polyphaga</taxon>
        <taxon>Cucujiformia</taxon>
        <taxon>Tenebrionidae</taxon>
        <taxon>Pimeliinae</taxon>
        <taxon>Asbolus</taxon>
    </lineage>
</organism>
<dbReference type="Proteomes" id="UP000292052">
    <property type="component" value="Unassembled WGS sequence"/>
</dbReference>
<dbReference type="InterPro" id="IPR025875">
    <property type="entry name" value="Leu-rich_rpt_4"/>
</dbReference>
<feature type="signal peptide" evidence="4">
    <location>
        <begin position="1"/>
        <end position="15"/>
    </location>
</feature>
<gene>
    <name evidence="6" type="ORF">BDFB_007148</name>
</gene>
<dbReference type="InterPro" id="IPR001611">
    <property type="entry name" value="Leu-rich_rpt"/>
</dbReference>
<feature type="non-terminal residue" evidence="6">
    <location>
        <position position="421"/>
    </location>
</feature>
<dbReference type="PANTHER" id="PTHR24369:SF210">
    <property type="entry name" value="CHAOPTIN-RELATED"/>
    <property type="match status" value="1"/>
</dbReference>